<reference evidence="7 8" key="1">
    <citation type="submission" date="2019-03" db="EMBL/GenBank/DDBJ databases">
        <authorList>
            <person name="Sebastian G."/>
            <person name="Baumann P."/>
            <person name="Ruckert C."/>
            <person name="Kalinowski J."/>
            <person name="Nebel B."/>
            <person name="Takors R."/>
            <person name="Blombach B."/>
        </authorList>
    </citation>
    <scope>NUCLEOTIDE SEQUENCE [LARGE SCALE GENOMIC DNA]</scope>
    <source>
        <strain evidence="7 8">DSM 1084</strain>
    </source>
</reference>
<feature type="transmembrane region" description="Helical" evidence="6">
    <location>
        <begin position="259"/>
        <end position="279"/>
    </location>
</feature>
<dbReference type="InterPro" id="IPR022791">
    <property type="entry name" value="L-PG_synthase/AglD"/>
</dbReference>
<dbReference type="Proteomes" id="UP000293912">
    <property type="component" value="Chromosome"/>
</dbReference>
<evidence type="ECO:0000256" key="1">
    <source>
        <dbReference type="ARBA" id="ARBA00004651"/>
    </source>
</evidence>
<proteinExistence type="predicted"/>
<keyword evidence="3 6" id="KW-0812">Transmembrane</keyword>
<feature type="transmembrane region" description="Helical" evidence="6">
    <location>
        <begin position="24"/>
        <end position="46"/>
    </location>
</feature>
<feature type="transmembrane region" description="Helical" evidence="6">
    <location>
        <begin position="58"/>
        <end position="83"/>
    </location>
</feature>
<organism evidence="7 8">
    <name type="scientific">Hydrogenophaga pseudoflava</name>
    <name type="common">Pseudomonas carboxydoflava</name>
    <dbReference type="NCBI Taxonomy" id="47421"/>
    <lineage>
        <taxon>Bacteria</taxon>
        <taxon>Pseudomonadati</taxon>
        <taxon>Pseudomonadota</taxon>
        <taxon>Betaproteobacteria</taxon>
        <taxon>Burkholderiales</taxon>
        <taxon>Comamonadaceae</taxon>
        <taxon>Hydrogenophaga</taxon>
    </lineage>
</organism>
<sequence>MTHASASTLNGEAAPRPSRSARYWLLRGLALALLLASCGYFGFHLWDNLHQLPPIEWGWSAAGVIALAVLGCLTSVPLIALMWQLLLRDQGVKLPYGQALQIIAVSQMGKYLPGNVGHFAGRVLLGSQAGIPAGKTIATMAMETFWVLGISGIFAVAALLFVVNDLHEGLVDTSHPGYLAAVAVTMLIAPFLAVQVVNRLLPGLSRKLGRGQLLAEPRLLTAMSVAGLIAFSFVVLGAVVELLAAELFQHPEINLLEMVLLFAVSWTAGFLVPGSPGGIGVREAVMIQLMGPAIGLETALGVALVMRLCSMGADALAFGVGLLFRPKPQPPADDGL</sequence>
<keyword evidence="4 6" id="KW-1133">Transmembrane helix</keyword>
<dbReference type="AlphaFoldDB" id="A0A4P6WVV0"/>
<dbReference type="PANTHER" id="PTHR39087">
    <property type="entry name" value="UPF0104 MEMBRANE PROTEIN MJ1595"/>
    <property type="match status" value="1"/>
</dbReference>
<dbReference type="GO" id="GO:0005886">
    <property type="term" value="C:plasma membrane"/>
    <property type="evidence" value="ECO:0007669"/>
    <property type="project" value="UniProtKB-SubCell"/>
</dbReference>
<feature type="transmembrane region" description="Helical" evidence="6">
    <location>
        <begin position="145"/>
        <end position="163"/>
    </location>
</feature>
<evidence type="ECO:0000256" key="3">
    <source>
        <dbReference type="ARBA" id="ARBA00022692"/>
    </source>
</evidence>
<feature type="transmembrane region" description="Helical" evidence="6">
    <location>
        <begin position="219"/>
        <end position="239"/>
    </location>
</feature>
<evidence type="ECO:0000256" key="6">
    <source>
        <dbReference type="SAM" id="Phobius"/>
    </source>
</evidence>
<dbReference type="RefSeq" id="WP_066150395.1">
    <property type="nucleotide sequence ID" value="NZ_CP037867.1"/>
</dbReference>
<evidence type="ECO:0000256" key="4">
    <source>
        <dbReference type="ARBA" id="ARBA00022989"/>
    </source>
</evidence>
<keyword evidence="8" id="KW-1185">Reference proteome</keyword>
<gene>
    <name evidence="7" type="ORF">HPF_08175</name>
</gene>
<dbReference type="Pfam" id="PF03706">
    <property type="entry name" value="LPG_synthase_TM"/>
    <property type="match status" value="1"/>
</dbReference>
<dbReference type="EMBL" id="CP037867">
    <property type="protein sequence ID" value="QBM27657.1"/>
    <property type="molecule type" value="Genomic_DNA"/>
</dbReference>
<evidence type="ECO:0000313" key="8">
    <source>
        <dbReference type="Proteomes" id="UP000293912"/>
    </source>
</evidence>
<feature type="transmembrane region" description="Helical" evidence="6">
    <location>
        <begin position="178"/>
        <end position="198"/>
    </location>
</feature>
<evidence type="ECO:0000256" key="5">
    <source>
        <dbReference type="ARBA" id="ARBA00023136"/>
    </source>
</evidence>
<keyword evidence="5 6" id="KW-0472">Membrane</keyword>
<accession>A0A4P6WVV0</accession>
<protein>
    <submittedName>
        <fullName evidence="7">Uncharacterized protein</fullName>
    </submittedName>
</protein>
<evidence type="ECO:0000256" key="2">
    <source>
        <dbReference type="ARBA" id="ARBA00022475"/>
    </source>
</evidence>
<evidence type="ECO:0000313" key="7">
    <source>
        <dbReference type="EMBL" id="QBM27657.1"/>
    </source>
</evidence>
<keyword evidence="2" id="KW-1003">Cell membrane</keyword>
<dbReference type="PANTHER" id="PTHR39087:SF2">
    <property type="entry name" value="UPF0104 MEMBRANE PROTEIN MJ1595"/>
    <property type="match status" value="1"/>
</dbReference>
<comment type="subcellular location">
    <subcellularLocation>
        <location evidence="1">Cell membrane</location>
        <topology evidence="1">Multi-pass membrane protein</topology>
    </subcellularLocation>
</comment>
<name>A0A4P6WVV0_HYDPS</name>
<dbReference type="KEGG" id="hpse:HPF_08175"/>